<dbReference type="InterPro" id="IPR027417">
    <property type="entry name" value="P-loop_NTPase"/>
</dbReference>
<feature type="active site" evidence="10 11">
    <location>
        <position position="1103"/>
    </location>
</feature>
<dbReference type="FunFam" id="3.30.230.10:FF:000015">
    <property type="entry name" value="Lon protease homolog, mitochondrial"/>
    <property type="match status" value="1"/>
</dbReference>
<comment type="catalytic activity">
    <reaction evidence="9 10">
        <text>Hydrolysis of proteins in presence of ATP.</text>
        <dbReference type="EC" id="3.4.21.53"/>
    </reaction>
</comment>
<keyword evidence="3 10" id="KW-0547">Nucleotide-binding</keyword>
<dbReference type="EC" id="3.4.21.53" evidence="10"/>
<evidence type="ECO:0000259" key="14">
    <source>
        <dbReference type="PROSITE" id="PS51786"/>
    </source>
</evidence>
<dbReference type="InterPro" id="IPR014721">
    <property type="entry name" value="Ribsml_uS5_D2-typ_fold_subgr"/>
</dbReference>
<dbReference type="GO" id="GO:0003697">
    <property type="term" value="F:single-stranded DNA binding"/>
    <property type="evidence" value="ECO:0007669"/>
    <property type="project" value="TreeGrafter"/>
</dbReference>
<keyword evidence="4 10" id="KW-0378">Hydrolase</keyword>
<dbReference type="Gene3D" id="3.40.50.300">
    <property type="entry name" value="P-loop containing nucleotide triphosphate hydrolases"/>
    <property type="match status" value="1"/>
</dbReference>
<protein>
    <recommendedName>
        <fullName evidence="10">Lon protease homolog, mitochondrial</fullName>
        <ecNumber evidence="10">3.4.21.53</ecNumber>
    </recommendedName>
</protein>
<evidence type="ECO:0000313" key="16">
    <source>
        <dbReference type="EMBL" id="VVT46912.1"/>
    </source>
</evidence>
<dbReference type="PROSITE" id="PS01046">
    <property type="entry name" value="LON_SER"/>
    <property type="match status" value="1"/>
</dbReference>
<proteinExistence type="inferred from homology"/>
<dbReference type="GO" id="GO:0005524">
    <property type="term" value="F:ATP binding"/>
    <property type="evidence" value="ECO:0007669"/>
    <property type="project" value="UniProtKB-UniRule"/>
</dbReference>
<dbReference type="FunFam" id="3.40.50.300:FF:000021">
    <property type="entry name" value="Lon protease homolog"/>
    <property type="match status" value="1"/>
</dbReference>
<dbReference type="GO" id="GO:0034599">
    <property type="term" value="P:cellular response to oxidative stress"/>
    <property type="evidence" value="ECO:0007669"/>
    <property type="project" value="UniProtKB-UniRule"/>
</dbReference>
<evidence type="ECO:0000313" key="17">
    <source>
        <dbReference type="Proteomes" id="UP000398389"/>
    </source>
</evidence>
<feature type="compositionally biased region" description="Low complexity" evidence="13">
    <location>
        <begin position="174"/>
        <end position="192"/>
    </location>
</feature>
<feature type="compositionally biased region" description="Basic and acidic residues" evidence="13">
    <location>
        <begin position="374"/>
        <end position="383"/>
    </location>
</feature>
<dbReference type="Pfam" id="PF05362">
    <property type="entry name" value="Lon_C"/>
    <property type="match status" value="1"/>
</dbReference>
<feature type="region of interest" description="Disordered" evidence="13">
    <location>
        <begin position="870"/>
        <end position="921"/>
    </location>
</feature>
<dbReference type="InterPro" id="IPR046336">
    <property type="entry name" value="Lon_prtase_N_sf"/>
</dbReference>
<keyword evidence="17" id="KW-1185">Reference proteome</keyword>
<evidence type="ECO:0000256" key="7">
    <source>
        <dbReference type="ARBA" id="ARBA00023125"/>
    </source>
</evidence>
<dbReference type="InterPro" id="IPR003959">
    <property type="entry name" value="ATPase_AAA_core"/>
</dbReference>
<dbReference type="InterPro" id="IPR003111">
    <property type="entry name" value="Lon_prtase_N"/>
</dbReference>
<dbReference type="GO" id="GO:0007005">
    <property type="term" value="P:mitochondrion organization"/>
    <property type="evidence" value="ECO:0007669"/>
    <property type="project" value="TreeGrafter"/>
</dbReference>
<name>A0A5E8B7X1_9ASCO</name>
<comment type="similarity">
    <text evidence="10 11 12">Belongs to the peptidase S16 family.</text>
</comment>
<dbReference type="Pfam" id="PF02190">
    <property type="entry name" value="LON_substr_bdg"/>
    <property type="match status" value="1"/>
</dbReference>
<dbReference type="SMART" id="SM00382">
    <property type="entry name" value="AAA"/>
    <property type="match status" value="1"/>
</dbReference>
<dbReference type="InterPro" id="IPR015947">
    <property type="entry name" value="PUA-like_sf"/>
</dbReference>
<dbReference type="OrthoDB" id="2411602at2759"/>
<evidence type="ECO:0000256" key="12">
    <source>
        <dbReference type="RuleBase" id="RU000591"/>
    </source>
</evidence>
<dbReference type="GO" id="GO:0141164">
    <property type="term" value="P:mitochondrial protein quality control"/>
    <property type="evidence" value="ECO:0007669"/>
    <property type="project" value="UniProtKB-ARBA"/>
</dbReference>
<evidence type="ECO:0000256" key="2">
    <source>
        <dbReference type="ARBA" id="ARBA00022670"/>
    </source>
</evidence>
<feature type="region of interest" description="Disordered" evidence="13">
    <location>
        <begin position="341"/>
        <end position="383"/>
    </location>
</feature>
<dbReference type="GO" id="GO:0005759">
    <property type="term" value="C:mitochondrial matrix"/>
    <property type="evidence" value="ECO:0007669"/>
    <property type="project" value="UniProtKB-SubCell"/>
</dbReference>
<dbReference type="Proteomes" id="UP000398389">
    <property type="component" value="Unassembled WGS sequence"/>
</dbReference>
<dbReference type="CDD" id="cd19500">
    <property type="entry name" value="RecA-like_Lon"/>
    <property type="match status" value="1"/>
</dbReference>
<dbReference type="InterPro" id="IPR027503">
    <property type="entry name" value="Lonm_euk"/>
</dbReference>
<comment type="function">
    <text evidence="10">ATP-dependent serine protease that mediates the selective degradation of misfolded, unassembled or oxidatively damaged polypeptides as well as certain short-lived regulatory proteins in the mitochondrial matrix. May also have a chaperone function in the assembly of inner membrane protein complexes. Participates in the regulation of mitochondrial gene expression and in the maintenance of the integrity of the mitochondrial genome. Binds to mitochondrial DNA in a site-specific manner.</text>
</comment>
<evidence type="ECO:0000256" key="4">
    <source>
        <dbReference type="ARBA" id="ARBA00022801"/>
    </source>
</evidence>
<evidence type="ECO:0000256" key="10">
    <source>
        <dbReference type="HAMAP-Rule" id="MF_03120"/>
    </source>
</evidence>
<feature type="region of interest" description="Disordered" evidence="13">
    <location>
        <begin position="93"/>
        <end position="209"/>
    </location>
</feature>
<dbReference type="HAMAP" id="MF_03120">
    <property type="entry name" value="lonm_euk"/>
    <property type="match status" value="1"/>
</dbReference>
<dbReference type="SUPFAM" id="SSF54211">
    <property type="entry name" value="Ribosomal protein S5 domain 2-like"/>
    <property type="match status" value="1"/>
</dbReference>
<accession>A0A5E8B7X1</accession>
<feature type="domain" description="Lon N-terminal" evidence="15">
    <location>
        <begin position="226"/>
        <end position="502"/>
    </location>
</feature>
<dbReference type="NCBIfam" id="TIGR00763">
    <property type="entry name" value="lon"/>
    <property type="match status" value="1"/>
</dbReference>
<sequence length="1191" mass="130754">MLSSSQVLKRSGYQQTLRVVSCARTQLRSASHSSKTDASIARILAEKKLNNRVQNVPLHLLPTSESKTGSSLSSLVNSSFVSSLNNQNSLKILANSDNSDNSPPKGPPTDTPAKPKRERKKNDDNSSEKSKDEKTPVTGGKEPSNETPDAGHSSSSATKSSKSNESSKKKDSNKSSSNNKPENTASASSASSEPTHHRRPINATDPTRTNTEALFSVASAAEKKQVLILPINRRPLIPGFHKAVDVKDKNVIKALKKILKEDLDDKCIGVFLLKEEKADTDVINSLDEVYPVGVYARIGGSFPGKSPDGGETFILYPTHRIQIGDLVDAKNGNSEAAQISTASVSELPSEGELEHESEVEIEPAASTPDSDVTSFERDTLSEGDKAHQELYSIPASWSKNMLDLEDLPYDHHSDMIKALTGEILKILKELSVLNRPLKDQVVNLVLAGNKFSSSNVYEEPHILADFAASVSAGRASEIQDVLACLDIEERLQKALVLIKRELINIQLQEKISADVDNKIQKRQREYFLMEQLKGIKRELGMDDGRERIIQTFRERAEKLTMPESVSKVFEDEINKLMTLEPNAAEYNVTRQYLDWITQVPWGKYSKDSYNIKNAMKILDEDHYGLKDVKDRILEFIAVGKLLGTVDGKIICFVGPPGVGKTSVAKSIAKSLNRKFYRFSIGGVSDVSELKGHRRTYVGALPGRIVQALKKTQTQNPLILIDEIDKIGRAGYHGDPSAALLELLDPEQNSSFLDHYMDVPIDMSKTLFVCTANSLDTIPGPLLDRMEVIEISGYVAEEKIAIAERYLAPQAKKLAGLEDAHVTLTHEAIQGIISKYARESGVRNLKKQIEKIYRKAALNIIKDVGEDNFVEENVEEQPEAKTESATAKNEGTEEVATELESAVAPESESKEQTSAETNSDKVIVDEEPQKISQHKPLKVPDSISIEIAPNDLKDYIGPPLYTEDRMYEKTPIGVVMGLGVTSMGGSTLYVESVLEQPLTIDSHSGMSQTGQLGSTMKESSSIAYSFARMFIGKNFPENRFFERAKIHLHCPEGAIPKDGPSAGITMATSLLSLALNEALPPTIAMTGELTLTGKVLRIGGLREKSVAAKRSGATTIFFPKDNLADWEAMPDNIKEGLEPVPVAWYGEVFERAFSNLDHKAANQLWKTQFEKIDMAKHDISSSPSSATVSATA</sequence>
<evidence type="ECO:0000259" key="15">
    <source>
        <dbReference type="PROSITE" id="PS51787"/>
    </source>
</evidence>
<comment type="subunit">
    <text evidence="10">Homohexamer or homoheptamer. Organized in a ring with a central cavity.</text>
</comment>
<dbReference type="Gene3D" id="1.10.8.60">
    <property type="match status" value="1"/>
</dbReference>
<evidence type="ECO:0000256" key="8">
    <source>
        <dbReference type="ARBA" id="ARBA00023128"/>
    </source>
</evidence>
<dbReference type="Pfam" id="PF00004">
    <property type="entry name" value="AAA"/>
    <property type="match status" value="1"/>
</dbReference>
<keyword evidence="5 10" id="KW-0720">Serine protease</keyword>
<dbReference type="GO" id="GO:0070407">
    <property type="term" value="P:oxidation-dependent protein catabolic process"/>
    <property type="evidence" value="ECO:0007669"/>
    <property type="project" value="UniProtKB-UniRule"/>
</dbReference>
<dbReference type="SUPFAM" id="SSF52540">
    <property type="entry name" value="P-loop containing nucleoside triphosphate hydrolases"/>
    <property type="match status" value="1"/>
</dbReference>
<dbReference type="AlphaFoldDB" id="A0A5E8B7X1"/>
<dbReference type="PROSITE" id="PS51786">
    <property type="entry name" value="LON_PROTEOLYTIC"/>
    <property type="match status" value="1"/>
</dbReference>
<dbReference type="GO" id="GO:0043565">
    <property type="term" value="F:sequence-specific DNA binding"/>
    <property type="evidence" value="ECO:0007669"/>
    <property type="project" value="UniProtKB-UniRule"/>
</dbReference>
<dbReference type="GO" id="GO:0004252">
    <property type="term" value="F:serine-type endopeptidase activity"/>
    <property type="evidence" value="ECO:0007669"/>
    <property type="project" value="UniProtKB-UniRule"/>
</dbReference>
<dbReference type="Gene3D" id="1.20.58.1480">
    <property type="match status" value="1"/>
</dbReference>
<dbReference type="Gene3D" id="3.30.230.10">
    <property type="match status" value="1"/>
</dbReference>
<dbReference type="PANTHER" id="PTHR43718">
    <property type="entry name" value="LON PROTEASE"/>
    <property type="match status" value="1"/>
</dbReference>
<dbReference type="PANTHER" id="PTHR43718:SF2">
    <property type="entry name" value="LON PROTEASE HOMOLOG, MITOCHONDRIAL"/>
    <property type="match status" value="1"/>
</dbReference>
<dbReference type="SUPFAM" id="SSF88697">
    <property type="entry name" value="PUA domain-like"/>
    <property type="match status" value="1"/>
</dbReference>
<dbReference type="InterPro" id="IPR020568">
    <property type="entry name" value="Ribosomal_Su5_D2-typ_SF"/>
</dbReference>
<dbReference type="SMART" id="SM00464">
    <property type="entry name" value="LON"/>
    <property type="match status" value="1"/>
</dbReference>
<dbReference type="FunFam" id="1.20.5.5270:FF:000001">
    <property type="entry name" value="Lon protease homolog, mitochondrial"/>
    <property type="match status" value="1"/>
</dbReference>
<feature type="compositionally biased region" description="Low complexity" evidence="13">
    <location>
        <begin position="153"/>
        <end position="164"/>
    </location>
</feature>
<reference evidence="16 17" key="1">
    <citation type="submission" date="2019-09" db="EMBL/GenBank/DDBJ databases">
        <authorList>
            <person name="Brejova B."/>
        </authorList>
    </citation>
    <scope>NUCLEOTIDE SEQUENCE [LARGE SCALE GENOMIC DNA]</scope>
</reference>
<feature type="binding site" evidence="10">
    <location>
        <begin position="654"/>
        <end position="661"/>
    </location>
    <ligand>
        <name>ATP</name>
        <dbReference type="ChEBI" id="CHEBI:30616"/>
    </ligand>
</feature>
<evidence type="ECO:0000256" key="6">
    <source>
        <dbReference type="ARBA" id="ARBA00022840"/>
    </source>
</evidence>
<dbReference type="InterPro" id="IPR027065">
    <property type="entry name" value="Lon_Prtase"/>
</dbReference>
<keyword evidence="2 10" id="KW-0645">Protease</keyword>
<comment type="subcellular location">
    <subcellularLocation>
        <location evidence="1 10">Mitochondrion matrix</location>
    </subcellularLocation>
</comment>
<dbReference type="InterPro" id="IPR054594">
    <property type="entry name" value="Lon_lid"/>
</dbReference>
<dbReference type="InterPro" id="IPR004815">
    <property type="entry name" value="Lon_bac/euk-typ"/>
</dbReference>
<keyword evidence="8 10" id="KW-0496">Mitochondrion</keyword>
<feature type="compositionally biased region" description="Basic and acidic residues" evidence="13">
    <location>
        <begin position="906"/>
        <end position="921"/>
    </location>
</feature>
<dbReference type="EMBL" id="CABVLU010000001">
    <property type="protein sequence ID" value="VVT46912.1"/>
    <property type="molecule type" value="Genomic_DNA"/>
</dbReference>
<evidence type="ECO:0000256" key="5">
    <source>
        <dbReference type="ARBA" id="ARBA00022825"/>
    </source>
</evidence>
<evidence type="ECO:0000256" key="11">
    <source>
        <dbReference type="PROSITE-ProRule" id="PRU01122"/>
    </source>
</evidence>
<organism evidence="16 17">
    <name type="scientific">Magnusiomyces paraingens</name>
    <dbReference type="NCBI Taxonomy" id="2606893"/>
    <lineage>
        <taxon>Eukaryota</taxon>
        <taxon>Fungi</taxon>
        <taxon>Dikarya</taxon>
        <taxon>Ascomycota</taxon>
        <taxon>Saccharomycotina</taxon>
        <taxon>Dipodascomycetes</taxon>
        <taxon>Dipodascales</taxon>
        <taxon>Dipodascaceae</taxon>
        <taxon>Magnusiomyces</taxon>
    </lineage>
</organism>
<evidence type="ECO:0000256" key="3">
    <source>
        <dbReference type="ARBA" id="ARBA00022741"/>
    </source>
</evidence>
<evidence type="ECO:0000256" key="1">
    <source>
        <dbReference type="ARBA" id="ARBA00004305"/>
    </source>
</evidence>
<dbReference type="PRINTS" id="PR00830">
    <property type="entry name" value="ENDOLAPTASE"/>
</dbReference>
<dbReference type="GO" id="GO:0051131">
    <property type="term" value="P:chaperone-mediated protein complex assembly"/>
    <property type="evidence" value="ECO:0007669"/>
    <property type="project" value="UniProtKB-UniRule"/>
</dbReference>
<evidence type="ECO:0000256" key="9">
    <source>
        <dbReference type="ARBA" id="ARBA00050665"/>
    </source>
</evidence>
<dbReference type="Gene3D" id="2.30.130.40">
    <property type="entry name" value="LON domain-like"/>
    <property type="match status" value="1"/>
</dbReference>
<dbReference type="InterPro" id="IPR008269">
    <property type="entry name" value="Lon_proteolytic"/>
</dbReference>
<dbReference type="Pfam" id="PF22667">
    <property type="entry name" value="Lon_lid"/>
    <property type="match status" value="1"/>
</dbReference>
<dbReference type="InterPro" id="IPR003593">
    <property type="entry name" value="AAA+_ATPase"/>
</dbReference>
<keyword evidence="6 10" id="KW-0067">ATP-binding</keyword>
<feature type="compositionally biased region" description="Basic and acidic residues" evidence="13">
    <location>
        <begin position="120"/>
        <end position="135"/>
    </location>
</feature>
<feature type="domain" description="Lon proteolytic" evidence="14">
    <location>
        <begin position="968"/>
        <end position="1154"/>
    </location>
</feature>
<dbReference type="InterPro" id="IPR008268">
    <property type="entry name" value="Peptidase_S16_AS"/>
</dbReference>
<evidence type="ECO:0000256" key="13">
    <source>
        <dbReference type="SAM" id="MobiDB-lite"/>
    </source>
</evidence>
<keyword evidence="7 10" id="KW-0238">DNA-binding</keyword>
<dbReference type="Gene3D" id="1.20.5.5270">
    <property type="match status" value="1"/>
</dbReference>
<dbReference type="PROSITE" id="PS51787">
    <property type="entry name" value="LON_N"/>
    <property type="match status" value="1"/>
</dbReference>
<dbReference type="GO" id="GO:0004176">
    <property type="term" value="F:ATP-dependent peptidase activity"/>
    <property type="evidence" value="ECO:0007669"/>
    <property type="project" value="UniProtKB-UniRule"/>
</dbReference>
<gene>
    <name evidence="10" type="primary">PIM1</name>
    <name evidence="16" type="ORF">SAPINGB_P001449</name>
</gene>
<feature type="active site" evidence="10 11">
    <location>
        <position position="1060"/>
    </location>
</feature>
<dbReference type="GO" id="GO:0016887">
    <property type="term" value="F:ATP hydrolysis activity"/>
    <property type="evidence" value="ECO:0007669"/>
    <property type="project" value="UniProtKB-UniRule"/>
</dbReference>